<keyword evidence="2" id="KW-1185">Reference proteome</keyword>
<dbReference type="EMBL" id="JALHLG010000007">
    <property type="protein sequence ID" value="MCJ2186649.1"/>
    <property type="molecule type" value="Genomic_DNA"/>
</dbReference>
<name>A0ABT0BNM6_9SPHN</name>
<comment type="caution">
    <text evidence="1">The sequence shown here is derived from an EMBL/GenBank/DDBJ whole genome shotgun (WGS) entry which is preliminary data.</text>
</comment>
<organism evidence="1 2">
    <name type="scientific">Novosphingobium beihaiensis</name>
    <dbReference type="NCBI Taxonomy" id="2930389"/>
    <lineage>
        <taxon>Bacteria</taxon>
        <taxon>Pseudomonadati</taxon>
        <taxon>Pseudomonadota</taxon>
        <taxon>Alphaproteobacteria</taxon>
        <taxon>Sphingomonadales</taxon>
        <taxon>Sphingomonadaceae</taxon>
        <taxon>Novosphingobium</taxon>
    </lineage>
</organism>
<dbReference type="Proteomes" id="UP001202281">
    <property type="component" value="Unassembled WGS sequence"/>
</dbReference>
<protein>
    <submittedName>
        <fullName evidence="1">Uncharacterized protein</fullName>
    </submittedName>
</protein>
<sequence>MSEHLAEGGLELAQFRALFLPDQFFPLQLGDTLFIGADGAIAGGIDYEIQQLCHF</sequence>
<proteinExistence type="predicted"/>
<accession>A0ABT0BNM6</accession>
<reference evidence="1 2" key="1">
    <citation type="submission" date="2022-04" db="EMBL/GenBank/DDBJ databases">
        <title>Identification of a novel bacterium isolated from mangrove sediments.</title>
        <authorList>
            <person name="Pan X."/>
        </authorList>
    </citation>
    <scope>NUCLEOTIDE SEQUENCE [LARGE SCALE GENOMIC DNA]</scope>
    <source>
        <strain evidence="1 2">B2638</strain>
    </source>
</reference>
<evidence type="ECO:0000313" key="2">
    <source>
        <dbReference type="Proteomes" id="UP001202281"/>
    </source>
</evidence>
<gene>
    <name evidence="1" type="ORF">MTR66_07455</name>
</gene>
<evidence type="ECO:0000313" key="1">
    <source>
        <dbReference type="EMBL" id="MCJ2186649.1"/>
    </source>
</evidence>
<dbReference type="RefSeq" id="WP_243919315.1">
    <property type="nucleotide sequence ID" value="NZ_JALHLG010000007.1"/>
</dbReference>